<evidence type="ECO:0000313" key="1">
    <source>
        <dbReference type="EMBL" id="PRQ30477.1"/>
    </source>
</evidence>
<name>A0A2P6Q8I5_ROSCH</name>
<protein>
    <submittedName>
        <fullName evidence="1">Uncharacterized protein</fullName>
    </submittedName>
</protein>
<proteinExistence type="predicted"/>
<reference evidence="1 2" key="1">
    <citation type="journal article" date="2018" name="Nat. Genet.">
        <title>The Rosa genome provides new insights in the design of modern roses.</title>
        <authorList>
            <person name="Bendahmane M."/>
        </authorList>
    </citation>
    <scope>NUCLEOTIDE SEQUENCE [LARGE SCALE GENOMIC DNA]</scope>
    <source>
        <strain evidence="2">cv. Old Blush</strain>
    </source>
</reference>
<dbReference type="Gramene" id="PRQ30477">
    <property type="protein sequence ID" value="PRQ30477"/>
    <property type="gene ID" value="RchiOBHm_Chr5g0025081"/>
</dbReference>
<accession>A0A2P6Q8I5</accession>
<sequence>MEHHDLSIFSYAHLSRLPHATSPRKTNSEKGALDLFIRENW</sequence>
<keyword evidence="2" id="KW-1185">Reference proteome</keyword>
<gene>
    <name evidence="1" type="ORF">RchiOBHm_Chr5g0025081</name>
</gene>
<dbReference type="Proteomes" id="UP000238479">
    <property type="component" value="Chromosome 5"/>
</dbReference>
<dbReference type="AlphaFoldDB" id="A0A2P6Q8I5"/>
<organism evidence="1 2">
    <name type="scientific">Rosa chinensis</name>
    <name type="common">China rose</name>
    <dbReference type="NCBI Taxonomy" id="74649"/>
    <lineage>
        <taxon>Eukaryota</taxon>
        <taxon>Viridiplantae</taxon>
        <taxon>Streptophyta</taxon>
        <taxon>Embryophyta</taxon>
        <taxon>Tracheophyta</taxon>
        <taxon>Spermatophyta</taxon>
        <taxon>Magnoliopsida</taxon>
        <taxon>eudicotyledons</taxon>
        <taxon>Gunneridae</taxon>
        <taxon>Pentapetalae</taxon>
        <taxon>rosids</taxon>
        <taxon>fabids</taxon>
        <taxon>Rosales</taxon>
        <taxon>Rosaceae</taxon>
        <taxon>Rosoideae</taxon>
        <taxon>Rosoideae incertae sedis</taxon>
        <taxon>Rosa</taxon>
    </lineage>
</organism>
<evidence type="ECO:0000313" key="2">
    <source>
        <dbReference type="Proteomes" id="UP000238479"/>
    </source>
</evidence>
<dbReference type="EMBL" id="PDCK01000043">
    <property type="protein sequence ID" value="PRQ30477.1"/>
    <property type="molecule type" value="Genomic_DNA"/>
</dbReference>
<comment type="caution">
    <text evidence="1">The sequence shown here is derived from an EMBL/GenBank/DDBJ whole genome shotgun (WGS) entry which is preliminary data.</text>
</comment>